<evidence type="ECO:0000313" key="2">
    <source>
        <dbReference type="Proteomes" id="UP001162131"/>
    </source>
</evidence>
<keyword evidence="2" id="KW-1185">Reference proteome</keyword>
<accession>A0AAU9IDV1</accession>
<dbReference type="AlphaFoldDB" id="A0AAU9IDV1"/>
<name>A0AAU9IDV1_9CILI</name>
<proteinExistence type="predicted"/>
<sequence length="128" mass="14374">MHLKVSLFNGSTFLVQNLAKLVWKFRSWISFDEFPRFVKVNNNGGKLILLVLACWDMYRSFGNPILIMSQFGKSSVFGSWKSFNLLSRLVGDVAGDGIMNVVGFWADGMCIAVLLSGISSYPYQFEVS</sequence>
<organism evidence="1 2">
    <name type="scientific">Blepharisma stoltei</name>
    <dbReference type="NCBI Taxonomy" id="1481888"/>
    <lineage>
        <taxon>Eukaryota</taxon>
        <taxon>Sar</taxon>
        <taxon>Alveolata</taxon>
        <taxon>Ciliophora</taxon>
        <taxon>Postciliodesmatophora</taxon>
        <taxon>Heterotrichea</taxon>
        <taxon>Heterotrichida</taxon>
        <taxon>Blepharismidae</taxon>
        <taxon>Blepharisma</taxon>
    </lineage>
</organism>
<gene>
    <name evidence="1" type="ORF">BSTOLATCC_MIC9393</name>
</gene>
<protein>
    <submittedName>
        <fullName evidence="1">Uncharacterized protein</fullName>
    </submittedName>
</protein>
<dbReference type="Proteomes" id="UP001162131">
    <property type="component" value="Unassembled WGS sequence"/>
</dbReference>
<comment type="caution">
    <text evidence="1">The sequence shown here is derived from an EMBL/GenBank/DDBJ whole genome shotgun (WGS) entry which is preliminary data.</text>
</comment>
<evidence type="ECO:0000313" key="1">
    <source>
        <dbReference type="EMBL" id="CAG9313579.1"/>
    </source>
</evidence>
<dbReference type="EMBL" id="CAJZBQ010000011">
    <property type="protein sequence ID" value="CAG9313579.1"/>
    <property type="molecule type" value="Genomic_DNA"/>
</dbReference>
<reference evidence="1" key="1">
    <citation type="submission" date="2021-09" db="EMBL/GenBank/DDBJ databases">
        <authorList>
            <consortium name="AG Swart"/>
            <person name="Singh M."/>
            <person name="Singh A."/>
            <person name="Seah K."/>
            <person name="Emmerich C."/>
        </authorList>
    </citation>
    <scope>NUCLEOTIDE SEQUENCE</scope>
    <source>
        <strain evidence="1">ATCC30299</strain>
    </source>
</reference>